<evidence type="ECO:0000256" key="4">
    <source>
        <dbReference type="ARBA" id="ARBA00004569"/>
    </source>
</evidence>
<feature type="domain" description="BART" evidence="14">
    <location>
        <begin position="386"/>
        <end position="505"/>
    </location>
</feature>
<protein>
    <recommendedName>
        <fullName evidence="6">ADP-ribosylation factor-like protein 2-binding protein</fullName>
    </recommendedName>
</protein>
<dbReference type="Gene3D" id="1.20.1520.10">
    <property type="entry name" value="ADP-ribosylation factor-like 2-binding protein, domain"/>
    <property type="match status" value="1"/>
</dbReference>
<dbReference type="GO" id="GO:0005634">
    <property type="term" value="C:nucleus"/>
    <property type="evidence" value="ECO:0007669"/>
    <property type="project" value="UniProtKB-SubCell"/>
</dbReference>
<keyword evidence="12" id="KW-0966">Cell projection</keyword>
<sequence>MASGAMRAKSLIGAWRGGPNNNLVRIEVKPDGTCVGSWAVPDSHDRGFMTGKLTDGGTKFAGTWSNPPSNLDPRGNTFTMSLADDGDSWECRYTSRGGGSGTWEGRRAGGPRKPGSKLSTRGAASNRDVFERLVAPKSREKAEAEREAVLGESIRTALSRTGAGFDALGDGAPSLAVGDPYLDRSALLSASTSRQRGRQLQGGAPSAFRGDAPQGATDTRDTYMSSPFEDRAELSRRLRRERLAKAKANGVGDRPAFSPASKDPGASALFGAPTLSSVPPGTVGKGLFELARERRQEAARPRRRRAADPERERPAFSSAAASSLGPLARQKHWGLTLTDEEYARASAAVDRAEEGRARREALARVRDERPAFKAPIGTPLTSDARFDITVGALEDAIMVPEFRERVDAFCKDNCGSFGAPEGDAGEGYKLEWTDLFHQYTAIVESHIEAALVAAVPDFDMEWFMGELESRGDSGAIDGEVFDLLLSLGDFEDFVSLMRCHKQEQDAVAAAAAGDAPGVGPLAATAALGLAPVVSRAPADSPGLAGAGGPPAAEAPAAAGAAPRGDEASDSAGTGAAVAEAAVSAPGTAAAAAAPAGASPSA</sequence>
<evidence type="ECO:0000256" key="6">
    <source>
        <dbReference type="ARBA" id="ARBA00014849"/>
    </source>
</evidence>
<feature type="region of interest" description="Disordered" evidence="13">
    <location>
        <begin position="190"/>
        <end position="232"/>
    </location>
</feature>
<name>A0A5A8CRX1_CAFRO</name>
<dbReference type="Pfam" id="PF11527">
    <property type="entry name" value="ARL2_Bind_BART"/>
    <property type="match status" value="1"/>
</dbReference>
<evidence type="ECO:0000256" key="1">
    <source>
        <dbReference type="ARBA" id="ARBA00004120"/>
    </source>
</evidence>
<dbReference type="InterPro" id="IPR042541">
    <property type="entry name" value="BART_sf"/>
</dbReference>
<dbReference type="AlphaFoldDB" id="A0A5A8CRX1"/>
<comment type="caution">
    <text evidence="15">The sequence shown here is derived from an EMBL/GenBank/DDBJ whole genome shotgun (WGS) entry which is preliminary data.</text>
</comment>
<evidence type="ECO:0000256" key="8">
    <source>
        <dbReference type="ARBA" id="ARBA00023069"/>
    </source>
</evidence>
<dbReference type="InterPro" id="IPR023379">
    <property type="entry name" value="BART_dom"/>
</dbReference>
<feature type="region of interest" description="Disordered" evidence="13">
    <location>
        <begin position="538"/>
        <end position="579"/>
    </location>
</feature>
<feature type="compositionally biased region" description="Basic and acidic residues" evidence="13">
    <location>
        <begin position="294"/>
        <end position="314"/>
    </location>
</feature>
<feature type="region of interest" description="Disordered" evidence="13">
    <location>
        <begin position="96"/>
        <end position="124"/>
    </location>
</feature>
<comment type="subcellular location">
    <subcellularLocation>
        <location evidence="1">Cytoplasm</location>
        <location evidence="1">Cytoskeleton</location>
        <location evidence="1">Cilium basal body</location>
    </subcellularLocation>
    <subcellularLocation>
        <location evidence="3">Cytoplasm</location>
        <location evidence="3">Cytoskeleton</location>
        <location evidence="3">Microtubule organizing center</location>
        <location evidence="3">Centrosome</location>
    </subcellularLocation>
    <subcellularLocation>
        <location evidence="4">Mitochondrion intermembrane space</location>
    </subcellularLocation>
    <subcellularLocation>
        <location evidence="2">Nucleus</location>
    </subcellularLocation>
</comment>
<evidence type="ECO:0000256" key="5">
    <source>
        <dbReference type="ARBA" id="ARBA00009880"/>
    </source>
</evidence>
<evidence type="ECO:0000256" key="13">
    <source>
        <dbReference type="SAM" id="MobiDB-lite"/>
    </source>
</evidence>
<keyword evidence="16" id="KW-1185">Reference proteome</keyword>
<keyword evidence="10" id="KW-0206">Cytoskeleton</keyword>
<keyword evidence="9" id="KW-0496">Mitochondrion</keyword>
<evidence type="ECO:0000256" key="3">
    <source>
        <dbReference type="ARBA" id="ARBA00004300"/>
    </source>
</evidence>
<dbReference type="PANTHER" id="PTHR15487:SF4">
    <property type="entry name" value="ADP-RIBOSYLATION FACTOR-LIKE PROTEIN 2-BINDING PROTEIN"/>
    <property type="match status" value="1"/>
</dbReference>
<evidence type="ECO:0000313" key="15">
    <source>
        <dbReference type="EMBL" id="KAA0155459.1"/>
    </source>
</evidence>
<evidence type="ECO:0000256" key="11">
    <source>
        <dbReference type="ARBA" id="ARBA00023242"/>
    </source>
</evidence>
<dbReference type="GO" id="GO:0051457">
    <property type="term" value="P:maintenance of protein location in nucleus"/>
    <property type="evidence" value="ECO:0007669"/>
    <property type="project" value="TreeGrafter"/>
</dbReference>
<reference evidence="15 16" key="1">
    <citation type="submission" date="2019-07" db="EMBL/GenBank/DDBJ databases">
        <title>Genomes of Cafeteria roenbergensis.</title>
        <authorList>
            <person name="Fischer M.G."/>
            <person name="Hackl T."/>
            <person name="Roman M."/>
        </authorList>
    </citation>
    <scope>NUCLEOTIDE SEQUENCE [LARGE SCALE GENOMIC DNA]</scope>
    <source>
        <strain evidence="15 16">BVI</strain>
    </source>
</reference>
<evidence type="ECO:0000256" key="2">
    <source>
        <dbReference type="ARBA" id="ARBA00004123"/>
    </source>
</evidence>
<dbReference type="GO" id="GO:0005758">
    <property type="term" value="C:mitochondrial intermembrane space"/>
    <property type="evidence" value="ECO:0007669"/>
    <property type="project" value="UniProtKB-SubCell"/>
</dbReference>
<evidence type="ECO:0000256" key="12">
    <source>
        <dbReference type="ARBA" id="ARBA00023273"/>
    </source>
</evidence>
<accession>A0A5A8CRX1</accession>
<evidence type="ECO:0000256" key="9">
    <source>
        <dbReference type="ARBA" id="ARBA00023128"/>
    </source>
</evidence>
<evidence type="ECO:0000256" key="10">
    <source>
        <dbReference type="ARBA" id="ARBA00023212"/>
    </source>
</evidence>
<comment type="similarity">
    <text evidence="5">Belongs to the ARL2BP family.</text>
</comment>
<feature type="compositionally biased region" description="Low complexity" evidence="13">
    <location>
        <begin position="570"/>
        <end position="579"/>
    </location>
</feature>
<proteinExistence type="inferred from homology"/>
<keyword evidence="11" id="KW-0539">Nucleus</keyword>
<keyword evidence="7" id="KW-0963">Cytoplasm</keyword>
<evidence type="ECO:0000256" key="7">
    <source>
        <dbReference type="ARBA" id="ARBA00022490"/>
    </source>
</evidence>
<keyword evidence="8" id="KW-0969">Cilium</keyword>
<dbReference type="PANTHER" id="PTHR15487">
    <property type="entry name" value="ADP-RIBOSYLATION FACTOR-LIKE PROTEIN 2-BINDING PROTEIN"/>
    <property type="match status" value="1"/>
</dbReference>
<feature type="compositionally biased region" description="Low complexity" evidence="13">
    <location>
        <begin position="538"/>
        <end position="562"/>
    </location>
</feature>
<evidence type="ECO:0000313" key="16">
    <source>
        <dbReference type="Proteomes" id="UP000323011"/>
    </source>
</evidence>
<gene>
    <name evidence="15" type="ORF">FNF29_01832</name>
</gene>
<dbReference type="InterPro" id="IPR038849">
    <property type="entry name" value="ARL2BP"/>
</dbReference>
<organism evidence="15 16">
    <name type="scientific">Cafeteria roenbergensis</name>
    <name type="common">Marine flagellate</name>
    <dbReference type="NCBI Taxonomy" id="33653"/>
    <lineage>
        <taxon>Eukaryota</taxon>
        <taxon>Sar</taxon>
        <taxon>Stramenopiles</taxon>
        <taxon>Bigyra</taxon>
        <taxon>Opalozoa</taxon>
        <taxon>Bicosoecida</taxon>
        <taxon>Cafeteriaceae</taxon>
        <taxon>Cafeteria</taxon>
    </lineage>
</organism>
<dbReference type="Proteomes" id="UP000323011">
    <property type="component" value="Unassembled WGS sequence"/>
</dbReference>
<evidence type="ECO:0000259" key="14">
    <source>
        <dbReference type="Pfam" id="PF11527"/>
    </source>
</evidence>
<feature type="region of interest" description="Disordered" evidence="13">
    <location>
        <begin position="246"/>
        <end position="265"/>
    </location>
</feature>
<dbReference type="EMBL" id="VLTN01000007">
    <property type="protein sequence ID" value="KAA0155459.1"/>
    <property type="molecule type" value="Genomic_DNA"/>
</dbReference>
<dbReference type="GO" id="GO:0005813">
    <property type="term" value="C:centrosome"/>
    <property type="evidence" value="ECO:0007669"/>
    <property type="project" value="UniProtKB-SubCell"/>
</dbReference>
<feature type="region of interest" description="Disordered" evidence="13">
    <location>
        <begin position="294"/>
        <end position="323"/>
    </location>
</feature>